<sequence>MKKSIKLIYKNKVLELHNKVTFEDRCISRVEERIPKQVRKKLYEIVA</sequence>
<dbReference type="RefSeq" id="WP_216521305.1">
    <property type="nucleotide sequence ID" value="NZ_JAHLPM010000017.1"/>
</dbReference>
<protein>
    <submittedName>
        <fullName evidence="1">Uncharacterized protein</fullName>
    </submittedName>
</protein>
<dbReference type="Proteomes" id="UP000749471">
    <property type="component" value="Unassembled WGS sequence"/>
</dbReference>
<keyword evidence="2" id="KW-1185">Reference proteome</keyword>
<evidence type="ECO:0000313" key="1">
    <source>
        <dbReference type="EMBL" id="MBU5439595.1"/>
    </source>
</evidence>
<comment type="caution">
    <text evidence="1">The sequence shown here is derived from an EMBL/GenBank/DDBJ whole genome shotgun (WGS) entry which is preliminary data.</text>
</comment>
<dbReference type="EMBL" id="JAHLPM010000017">
    <property type="protein sequence ID" value="MBU5439595.1"/>
    <property type="molecule type" value="Genomic_DNA"/>
</dbReference>
<reference evidence="1 2" key="1">
    <citation type="submission" date="2021-06" db="EMBL/GenBank/DDBJ databases">
        <authorList>
            <person name="Sun Q."/>
            <person name="Li D."/>
        </authorList>
    </citation>
    <scope>NUCLEOTIDE SEQUENCE [LARGE SCALE GENOMIC DNA]</scope>
    <source>
        <strain evidence="1 2">MSJ-40</strain>
    </source>
</reference>
<organism evidence="1 2">
    <name type="scientific">Tissierella simiarum</name>
    <dbReference type="NCBI Taxonomy" id="2841534"/>
    <lineage>
        <taxon>Bacteria</taxon>
        <taxon>Bacillati</taxon>
        <taxon>Bacillota</taxon>
        <taxon>Tissierellia</taxon>
        <taxon>Tissierellales</taxon>
        <taxon>Tissierellaceae</taxon>
        <taxon>Tissierella</taxon>
    </lineage>
</organism>
<gene>
    <name evidence="1" type="ORF">KQI42_16390</name>
</gene>
<proteinExistence type="predicted"/>
<evidence type="ECO:0000313" key="2">
    <source>
        <dbReference type="Proteomes" id="UP000749471"/>
    </source>
</evidence>
<name>A0ABS6E9I9_9FIRM</name>
<accession>A0ABS6E9I9</accession>